<dbReference type="SUPFAM" id="SSF55874">
    <property type="entry name" value="ATPase domain of HSP90 chaperone/DNA topoisomerase II/histidine kinase"/>
    <property type="match status" value="1"/>
</dbReference>
<dbReference type="PROSITE" id="PS50885">
    <property type="entry name" value="HAMP"/>
    <property type="match status" value="1"/>
</dbReference>
<dbReference type="AlphaFoldDB" id="A0A1I4PUH9"/>
<feature type="transmembrane region" description="Helical" evidence="11">
    <location>
        <begin position="272"/>
        <end position="293"/>
    </location>
</feature>
<keyword evidence="11" id="KW-0812">Transmembrane</keyword>
<dbReference type="STRING" id="52442.SAMN05421880_11283"/>
<evidence type="ECO:0000256" key="3">
    <source>
        <dbReference type="ARBA" id="ARBA00012438"/>
    </source>
</evidence>
<keyword evidence="15" id="KW-1185">Reference proteome</keyword>
<evidence type="ECO:0000313" key="14">
    <source>
        <dbReference type="EMBL" id="SFM31140.1"/>
    </source>
</evidence>
<sequence>MSTHFSGFPAEYRSHGYQNSDLQDGLETGYSYKIEDVQALRSEETMKISIKTLSNVIGAIAILMLLAMGLIIVSVLRIQDSIIDSQERRFRSQLLAEELSQSSEELTRMARSYVATGDPIYERYYLEILAIRNGESPRPQDYSPAYWHLLAAKQLPPMTQGETVSLHELMHREGLSERELNLLRQAQANSDELVKIERQAFAAIKGRYDDGQGVFTAIREPDRDFALDLLYGERYVAAKASIMIPIQHFRNAIDERTKIELENLQLNQKNQILLLMLLIVFSLAGVLFISGYIRRAVLHPLAQLGCCANEISKGDYGSHCDIQSGNELTELGAHFNRMAQYIERDFTARLQAEDEIRKLNEALENKVKERTRQLLAAQEALAHEEKLIMLGQVADALGHELRNPLGIMSNAVYFLQSVLADTDAATREYLGILKESIADMERIVSNLLDAIRFKQPHAEPVEVAGLIEQTLRVCSVPATVTVRRNVPADLPVIHVDPMHLHHILWNLIVNGVAAMPQGGTLEISVNADRQARLISISIKDSGIGMTPDQLDKLFQPYFATGDRHIGLGLVVVKRLIQANGGQVEVISSLGEGSTFTVMLPIDELK</sequence>
<dbReference type="SMART" id="SM00388">
    <property type="entry name" value="HisKA"/>
    <property type="match status" value="1"/>
</dbReference>
<organism evidence="14 15">
    <name type="scientific">Nitrosomonas nitrosa</name>
    <dbReference type="NCBI Taxonomy" id="52442"/>
    <lineage>
        <taxon>Bacteria</taxon>
        <taxon>Pseudomonadati</taxon>
        <taxon>Pseudomonadota</taxon>
        <taxon>Betaproteobacteria</taxon>
        <taxon>Nitrosomonadales</taxon>
        <taxon>Nitrosomonadaceae</taxon>
        <taxon>Nitrosomonas</taxon>
    </lineage>
</organism>
<keyword evidence="9" id="KW-0902">Two-component regulatory system</keyword>
<dbReference type="PRINTS" id="PR00344">
    <property type="entry name" value="BCTRLSENSOR"/>
</dbReference>
<comment type="catalytic activity">
    <reaction evidence="1">
        <text>ATP + protein L-histidine = ADP + protein N-phospho-L-histidine.</text>
        <dbReference type="EC" id="2.7.13.3"/>
    </reaction>
</comment>
<dbReference type="Gene3D" id="6.10.340.10">
    <property type="match status" value="1"/>
</dbReference>
<dbReference type="Proteomes" id="UP000199561">
    <property type="component" value="Unassembled WGS sequence"/>
</dbReference>
<keyword evidence="10" id="KW-0175">Coiled coil</keyword>
<evidence type="ECO:0000256" key="9">
    <source>
        <dbReference type="ARBA" id="ARBA00023012"/>
    </source>
</evidence>
<accession>A0A1I4PUH9</accession>
<protein>
    <recommendedName>
        <fullName evidence="3">histidine kinase</fullName>
        <ecNumber evidence="3">2.7.13.3</ecNumber>
    </recommendedName>
</protein>
<dbReference type="PROSITE" id="PS50109">
    <property type="entry name" value="HIS_KIN"/>
    <property type="match status" value="1"/>
</dbReference>
<evidence type="ECO:0000256" key="4">
    <source>
        <dbReference type="ARBA" id="ARBA00022553"/>
    </source>
</evidence>
<dbReference type="InterPro" id="IPR050351">
    <property type="entry name" value="BphY/WalK/GraS-like"/>
</dbReference>
<comment type="subcellular location">
    <subcellularLocation>
        <location evidence="2">Membrane</location>
    </subcellularLocation>
</comment>
<evidence type="ECO:0000259" key="13">
    <source>
        <dbReference type="PROSITE" id="PS50885"/>
    </source>
</evidence>
<dbReference type="GO" id="GO:0030295">
    <property type="term" value="F:protein kinase activator activity"/>
    <property type="evidence" value="ECO:0007669"/>
    <property type="project" value="TreeGrafter"/>
</dbReference>
<dbReference type="RefSeq" id="WP_090668459.1">
    <property type="nucleotide sequence ID" value="NZ_FOUF01000012.1"/>
</dbReference>
<dbReference type="Gene3D" id="3.30.565.10">
    <property type="entry name" value="Histidine kinase-like ATPase, C-terminal domain"/>
    <property type="match status" value="1"/>
</dbReference>
<evidence type="ECO:0000256" key="5">
    <source>
        <dbReference type="ARBA" id="ARBA00022679"/>
    </source>
</evidence>
<dbReference type="GO" id="GO:0000155">
    <property type="term" value="F:phosphorelay sensor kinase activity"/>
    <property type="evidence" value="ECO:0007669"/>
    <property type="project" value="InterPro"/>
</dbReference>
<name>A0A1I4PUH9_9PROT</name>
<dbReference type="InterPro" id="IPR003661">
    <property type="entry name" value="HisK_dim/P_dom"/>
</dbReference>
<dbReference type="Pfam" id="PF00672">
    <property type="entry name" value="HAMP"/>
    <property type="match status" value="1"/>
</dbReference>
<gene>
    <name evidence="14" type="ORF">SAMN05421880_11283</name>
</gene>
<proteinExistence type="predicted"/>
<dbReference type="GO" id="GO:0007234">
    <property type="term" value="P:osmosensory signaling via phosphorelay pathway"/>
    <property type="evidence" value="ECO:0007669"/>
    <property type="project" value="TreeGrafter"/>
</dbReference>
<evidence type="ECO:0000256" key="6">
    <source>
        <dbReference type="ARBA" id="ARBA00022741"/>
    </source>
</evidence>
<dbReference type="SUPFAM" id="SSF47384">
    <property type="entry name" value="Homodimeric domain of signal transducing histidine kinase"/>
    <property type="match status" value="1"/>
</dbReference>
<dbReference type="Pfam" id="PF02518">
    <property type="entry name" value="HATPase_c"/>
    <property type="match status" value="1"/>
</dbReference>
<dbReference type="CDD" id="cd00082">
    <property type="entry name" value="HisKA"/>
    <property type="match status" value="1"/>
</dbReference>
<feature type="coiled-coil region" evidence="10">
    <location>
        <begin position="349"/>
        <end position="380"/>
    </location>
</feature>
<feature type="domain" description="HAMP" evidence="13">
    <location>
        <begin position="295"/>
        <end position="347"/>
    </location>
</feature>
<dbReference type="InterPro" id="IPR003594">
    <property type="entry name" value="HATPase_dom"/>
</dbReference>
<dbReference type="InterPro" id="IPR036097">
    <property type="entry name" value="HisK_dim/P_sf"/>
</dbReference>
<feature type="domain" description="Histidine kinase" evidence="12">
    <location>
        <begin position="396"/>
        <end position="603"/>
    </location>
</feature>
<dbReference type="SMART" id="SM00304">
    <property type="entry name" value="HAMP"/>
    <property type="match status" value="1"/>
</dbReference>
<reference evidence="14 15" key="1">
    <citation type="submission" date="2016-10" db="EMBL/GenBank/DDBJ databases">
        <authorList>
            <person name="de Groot N.N."/>
        </authorList>
    </citation>
    <scope>NUCLEOTIDE SEQUENCE [LARGE SCALE GENOMIC DNA]</scope>
    <source>
        <strain evidence="14 15">Nm146</strain>
    </source>
</reference>
<dbReference type="CDD" id="cd06225">
    <property type="entry name" value="HAMP"/>
    <property type="match status" value="1"/>
</dbReference>
<evidence type="ECO:0000256" key="11">
    <source>
        <dbReference type="SAM" id="Phobius"/>
    </source>
</evidence>
<dbReference type="Pfam" id="PF00512">
    <property type="entry name" value="HisKA"/>
    <property type="match status" value="1"/>
</dbReference>
<keyword evidence="8" id="KW-0067">ATP-binding</keyword>
<dbReference type="InterPro" id="IPR036890">
    <property type="entry name" value="HATPase_C_sf"/>
</dbReference>
<dbReference type="InterPro" id="IPR003660">
    <property type="entry name" value="HAMP_dom"/>
</dbReference>
<keyword evidence="6" id="KW-0547">Nucleotide-binding</keyword>
<dbReference type="InterPro" id="IPR005467">
    <property type="entry name" value="His_kinase_dom"/>
</dbReference>
<feature type="transmembrane region" description="Helical" evidence="11">
    <location>
        <begin position="56"/>
        <end position="78"/>
    </location>
</feature>
<dbReference type="EMBL" id="FOUF01000012">
    <property type="protein sequence ID" value="SFM31140.1"/>
    <property type="molecule type" value="Genomic_DNA"/>
</dbReference>
<dbReference type="InterPro" id="IPR004358">
    <property type="entry name" value="Sig_transdc_His_kin-like_C"/>
</dbReference>
<keyword evidence="11" id="KW-0472">Membrane</keyword>
<evidence type="ECO:0000256" key="7">
    <source>
        <dbReference type="ARBA" id="ARBA00022777"/>
    </source>
</evidence>
<dbReference type="EC" id="2.7.13.3" evidence="3"/>
<dbReference type="SMART" id="SM00387">
    <property type="entry name" value="HATPase_c"/>
    <property type="match status" value="1"/>
</dbReference>
<evidence type="ECO:0000259" key="12">
    <source>
        <dbReference type="PROSITE" id="PS50109"/>
    </source>
</evidence>
<evidence type="ECO:0000256" key="1">
    <source>
        <dbReference type="ARBA" id="ARBA00000085"/>
    </source>
</evidence>
<evidence type="ECO:0000313" key="15">
    <source>
        <dbReference type="Proteomes" id="UP000199561"/>
    </source>
</evidence>
<keyword evidence="11" id="KW-1133">Transmembrane helix</keyword>
<dbReference type="GO" id="GO:0000156">
    <property type="term" value="F:phosphorelay response regulator activity"/>
    <property type="evidence" value="ECO:0007669"/>
    <property type="project" value="TreeGrafter"/>
</dbReference>
<dbReference type="SUPFAM" id="SSF158472">
    <property type="entry name" value="HAMP domain-like"/>
    <property type="match status" value="1"/>
</dbReference>
<evidence type="ECO:0000256" key="10">
    <source>
        <dbReference type="SAM" id="Coils"/>
    </source>
</evidence>
<dbReference type="GO" id="GO:0016020">
    <property type="term" value="C:membrane"/>
    <property type="evidence" value="ECO:0007669"/>
    <property type="project" value="UniProtKB-SubCell"/>
</dbReference>
<keyword evidence="5" id="KW-0808">Transferase</keyword>
<evidence type="ECO:0000256" key="8">
    <source>
        <dbReference type="ARBA" id="ARBA00022840"/>
    </source>
</evidence>
<keyword evidence="4" id="KW-0597">Phosphoprotein</keyword>
<keyword evidence="7 14" id="KW-0418">Kinase</keyword>
<dbReference type="Gene3D" id="1.10.287.130">
    <property type="match status" value="1"/>
</dbReference>
<dbReference type="PANTHER" id="PTHR42878">
    <property type="entry name" value="TWO-COMPONENT HISTIDINE KINASE"/>
    <property type="match status" value="1"/>
</dbReference>
<dbReference type="PANTHER" id="PTHR42878:SF7">
    <property type="entry name" value="SENSOR HISTIDINE KINASE GLRK"/>
    <property type="match status" value="1"/>
</dbReference>
<evidence type="ECO:0000256" key="2">
    <source>
        <dbReference type="ARBA" id="ARBA00004370"/>
    </source>
</evidence>
<dbReference type="GO" id="GO:0005524">
    <property type="term" value="F:ATP binding"/>
    <property type="evidence" value="ECO:0007669"/>
    <property type="project" value="UniProtKB-KW"/>
</dbReference>